<evidence type="ECO:0000313" key="2">
    <source>
        <dbReference type="EMBL" id="SHH17456.1"/>
    </source>
</evidence>
<organism evidence="2 3">
    <name type="scientific">Asaccharospora irregularis DSM 2635</name>
    <dbReference type="NCBI Taxonomy" id="1121321"/>
    <lineage>
        <taxon>Bacteria</taxon>
        <taxon>Bacillati</taxon>
        <taxon>Bacillota</taxon>
        <taxon>Clostridia</taxon>
        <taxon>Peptostreptococcales</taxon>
        <taxon>Peptostreptococcaceae</taxon>
        <taxon>Asaccharospora</taxon>
    </lineage>
</organism>
<accession>A0A1M5QU96</accession>
<evidence type="ECO:0000313" key="3">
    <source>
        <dbReference type="Proteomes" id="UP000243255"/>
    </source>
</evidence>
<dbReference type="AlphaFoldDB" id="A0A1M5QU96"/>
<protein>
    <submittedName>
        <fullName evidence="2">Uncharacterized protein</fullName>
    </submittedName>
</protein>
<reference evidence="3" key="1">
    <citation type="submission" date="2016-11" db="EMBL/GenBank/DDBJ databases">
        <authorList>
            <person name="Varghese N."/>
            <person name="Submissions S."/>
        </authorList>
    </citation>
    <scope>NUCLEOTIDE SEQUENCE [LARGE SCALE GENOMIC DNA]</scope>
    <source>
        <strain evidence="3">DSM 2635</strain>
    </source>
</reference>
<keyword evidence="1" id="KW-0812">Transmembrane</keyword>
<keyword evidence="1" id="KW-0472">Membrane</keyword>
<dbReference type="EMBL" id="FQWX01000024">
    <property type="protein sequence ID" value="SHH17456.1"/>
    <property type="molecule type" value="Genomic_DNA"/>
</dbReference>
<feature type="transmembrane region" description="Helical" evidence="1">
    <location>
        <begin position="24"/>
        <end position="41"/>
    </location>
</feature>
<keyword evidence="3" id="KW-1185">Reference proteome</keyword>
<name>A0A1M5QU96_9FIRM</name>
<feature type="transmembrane region" description="Helical" evidence="1">
    <location>
        <begin position="116"/>
        <end position="136"/>
    </location>
</feature>
<sequence length="156" mass="18089">MEIVIAIIICIIAFMIVKFLFKKILLCLFILGVTLLISFIFKTSYSTILASIIMLLCSIKFIFTEIKHLGSDLIKPCKFYSNGLCEKITLFLFTLNYIIFVCICCIILVLRNFYTINIKDLSIAFCFTWILIWLIGKIKNLLFNHLSTIEYEDSIL</sequence>
<feature type="transmembrane region" description="Helical" evidence="1">
    <location>
        <begin position="88"/>
        <end position="110"/>
    </location>
</feature>
<keyword evidence="1" id="KW-1133">Transmembrane helix</keyword>
<gene>
    <name evidence="2" type="ORF">SAMN04488530_1243</name>
</gene>
<evidence type="ECO:0000256" key="1">
    <source>
        <dbReference type="SAM" id="Phobius"/>
    </source>
</evidence>
<proteinExistence type="predicted"/>
<dbReference type="Proteomes" id="UP000243255">
    <property type="component" value="Unassembled WGS sequence"/>
</dbReference>